<dbReference type="InterPro" id="IPR055087">
    <property type="entry name" value="GldL-like_N"/>
</dbReference>
<feature type="domain" description="Gliding motility protein GldL-like N-terminal" evidence="2">
    <location>
        <begin position="14"/>
        <end position="74"/>
    </location>
</feature>
<dbReference type="NCBIfam" id="TIGR03513">
    <property type="entry name" value="GldL_gliding"/>
    <property type="match status" value="1"/>
</dbReference>
<organism evidence="3 4">
    <name type="scientific">Mucilaginibacter gracilis</name>
    <dbReference type="NCBI Taxonomy" id="423350"/>
    <lineage>
        <taxon>Bacteria</taxon>
        <taxon>Pseudomonadati</taxon>
        <taxon>Bacteroidota</taxon>
        <taxon>Sphingobacteriia</taxon>
        <taxon>Sphingobacteriales</taxon>
        <taxon>Sphingobacteriaceae</taxon>
        <taxon>Mucilaginibacter</taxon>
    </lineage>
</organism>
<name>A0A495IXQ5_9SPHI</name>
<dbReference type="AlphaFoldDB" id="A0A495IXQ5"/>
<gene>
    <name evidence="3" type="ORF">BDD43_0970</name>
</gene>
<comment type="caution">
    <text evidence="3">The sequence shown here is derived from an EMBL/GenBank/DDBJ whole genome shotgun (WGS) entry which is preliminary data.</text>
</comment>
<feature type="transmembrane region" description="Helical" evidence="1">
    <location>
        <begin position="12"/>
        <end position="32"/>
    </location>
</feature>
<protein>
    <submittedName>
        <fullName evidence="3">Gliding motility-associated protein GldL</fullName>
    </submittedName>
</protein>
<evidence type="ECO:0000313" key="4">
    <source>
        <dbReference type="Proteomes" id="UP000268007"/>
    </source>
</evidence>
<dbReference type="RefSeq" id="WP_121196663.1">
    <property type="nucleotide sequence ID" value="NZ_RBKU01000001.1"/>
</dbReference>
<dbReference type="EMBL" id="RBKU01000001">
    <property type="protein sequence ID" value="RKR80834.1"/>
    <property type="molecule type" value="Genomic_DNA"/>
</dbReference>
<evidence type="ECO:0000256" key="1">
    <source>
        <dbReference type="SAM" id="Phobius"/>
    </source>
</evidence>
<dbReference type="OrthoDB" id="1466660at2"/>
<keyword evidence="1" id="KW-0472">Membrane</keyword>
<keyword evidence="1" id="KW-0812">Transmembrane</keyword>
<dbReference type="Proteomes" id="UP000268007">
    <property type="component" value="Unassembled WGS sequence"/>
</dbReference>
<evidence type="ECO:0000259" key="2">
    <source>
        <dbReference type="Pfam" id="PF22827"/>
    </source>
</evidence>
<accession>A0A495IXQ5</accession>
<feature type="transmembrane region" description="Helical" evidence="1">
    <location>
        <begin position="38"/>
        <end position="56"/>
    </location>
</feature>
<keyword evidence="4" id="KW-1185">Reference proteome</keyword>
<proteinExistence type="predicted"/>
<dbReference type="InterPro" id="IPR019852">
    <property type="entry name" value="Motility-assoc_prot_GldL"/>
</dbReference>
<keyword evidence="1" id="KW-1133">Transmembrane helix</keyword>
<dbReference type="Pfam" id="PF22827">
    <property type="entry name" value="GldL_N"/>
    <property type="match status" value="1"/>
</dbReference>
<sequence>MAGVEKSKIGIGNIVSWGATIVIIGLLFKIQHWRYSEYFITLGLGAEAVLFFLIGFQQEPVDPDWTLVYPELKGDAPAKVVAPKPVAGTAASLDKLMADAKIGPELISSLGEGLKSFGDKVSTITKVADAGTATQEFTTKIKAATISYDNLNTAFTKASAGLIELGNTNIDSKAYHDEITKLAKNLSSLNAVYELELQDSNKHLKSMSAFYENLGTTMKGFTEAVDDSKRFKDEVSRLAKNVASLNSVYGNMLSAMNAPIGK</sequence>
<reference evidence="3 4" key="1">
    <citation type="submission" date="2018-10" db="EMBL/GenBank/DDBJ databases">
        <title>Genomic Encyclopedia of Archaeal and Bacterial Type Strains, Phase II (KMG-II): from individual species to whole genera.</title>
        <authorList>
            <person name="Goeker M."/>
        </authorList>
    </citation>
    <scope>NUCLEOTIDE SEQUENCE [LARGE SCALE GENOMIC DNA]</scope>
    <source>
        <strain evidence="3 4">DSM 18602</strain>
    </source>
</reference>
<evidence type="ECO:0000313" key="3">
    <source>
        <dbReference type="EMBL" id="RKR80834.1"/>
    </source>
</evidence>